<evidence type="ECO:0000256" key="1">
    <source>
        <dbReference type="SAM" id="SignalP"/>
    </source>
</evidence>
<dbReference type="EMBL" id="JAZHGA010000006">
    <property type="protein sequence ID" value="MEM5340034.1"/>
    <property type="molecule type" value="Genomic_DNA"/>
</dbReference>
<dbReference type="EMBL" id="VOQS01000003">
    <property type="protein sequence ID" value="TXC84655.1"/>
    <property type="molecule type" value="Genomic_DNA"/>
</dbReference>
<keyword evidence="5" id="KW-1185">Reference proteome</keyword>
<proteinExistence type="predicted"/>
<feature type="signal peptide" evidence="1">
    <location>
        <begin position="1"/>
        <end position="28"/>
    </location>
</feature>
<dbReference type="AlphaFoldDB" id="A0A5C6VMB4"/>
<accession>A0A5C6VMB4</accession>
<keyword evidence="1" id="KW-0732">Signal</keyword>
<dbReference type="Proteomes" id="UP001481677">
    <property type="component" value="Unassembled WGS sequence"/>
</dbReference>
<evidence type="ECO:0000313" key="3">
    <source>
        <dbReference type="EMBL" id="TXC84655.1"/>
    </source>
</evidence>
<comment type="caution">
    <text evidence="3">The sequence shown here is derived from an EMBL/GenBank/DDBJ whole genome shotgun (WGS) entry which is preliminary data.</text>
</comment>
<evidence type="ECO:0000313" key="5">
    <source>
        <dbReference type="Proteomes" id="UP001481677"/>
    </source>
</evidence>
<evidence type="ECO:0000313" key="4">
    <source>
        <dbReference type="Proteomes" id="UP000321776"/>
    </source>
</evidence>
<name>A0A5C6VMB4_9BURK</name>
<reference evidence="3 4" key="1">
    <citation type="journal article" date="2018" name="Int. J. Syst. Evol. Microbiol.">
        <title>Paraburkholderia azotifigens sp. nov., a nitrogen-fixing bacterium isolated from paddy soil.</title>
        <authorList>
            <person name="Choi G.M."/>
            <person name="Im W.T."/>
        </authorList>
    </citation>
    <scope>NUCLEOTIDE SEQUENCE [LARGE SCALE GENOMIC DNA]</scope>
    <source>
        <strain evidence="3 4">NF 2-5-3</strain>
    </source>
</reference>
<dbReference type="Proteomes" id="UP000321776">
    <property type="component" value="Unassembled WGS sequence"/>
</dbReference>
<reference evidence="3" key="2">
    <citation type="submission" date="2019-08" db="EMBL/GenBank/DDBJ databases">
        <authorList>
            <person name="Im W.-T."/>
        </authorList>
    </citation>
    <scope>NUCLEOTIDE SEQUENCE</scope>
    <source>
        <strain evidence="3">NF 2-5-3</strain>
    </source>
</reference>
<evidence type="ECO:0000313" key="2">
    <source>
        <dbReference type="EMBL" id="MEM5340034.1"/>
    </source>
</evidence>
<reference evidence="2 5" key="3">
    <citation type="submission" date="2024-01" db="EMBL/GenBank/DDBJ databases">
        <title>The diversity of rhizobia nodulating Mimosa spp. in eleven states of Brazil covering several biomes is determined by host plant, location, and edaphic factors.</title>
        <authorList>
            <person name="Rouws L."/>
            <person name="Barauna A."/>
            <person name="Beukes C."/>
            <person name="De Faria S.M."/>
            <person name="Gross E."/>
            <person name="Dos Reis Junior F.B."/>
            <person name="Simon M."/>
            <person name="Maluk M."/>
            <person name="Odee D.W."/>
            <person name="Kenicer G."/>
            <person name="Young J.P.W."/>
            <person name="Reis V.M."/>
            <person name="Zilli J."/>
            <person name="James E.K."/>
        </authorList>
    </citation>
    <scope>NUCLEOTIDE SEQUENCE [LARGE SCALE GENOMIC DNA]</scope>
    <source>
        <strain evidence="2 5">JPY530</strain>
    </source>
</reference>
<organism evidence="3 4">
    <name type="scientific">Paraburkholderia azotifigens</name>
    <dbReference type="NCBI Taxonomy" id="2057004"/>
    <lineage>
        <taxon>Bacteria</taxon>
        <taxon>Pseudomonadati</taxon>
        <taxon>Pseudomonadota</taxon>
        <taxon>Betaproteobacteria</taxon>
        <taxon>Burkholderiales</taxon>
        <taxon>Burkholderiaceae</taxon>
        <taxon>Paraburkholderia</taxon>
    </lineage>
</organism>
<sequence length="184" mass="20081">MTCIRRAMRGAAVLGAITAIALSMPAHAQSAADLRTMADFIECKLSPKQIERFIARVDANAVPGLTNQSGKPDAIALGWQTRKPVEAWGVQSRVVTLVSPREMLMAIAAPKGGEVDVGKQWAERIGGMREDAGAVSMREHMNWRGADYRKAGGGREIRLLVDQKETPGWILLGCRYDQASFDNF</sequence>
<feature type="chain" id="PRO_5022866044" evidence="1">
    <location>
        <begin position="29"/>
        <end position="184"/>
    </location>
</feature>
<protein>
    <submittedName>
        <fullName evidence="3">Uncharacterized protein</fullName>
    </submittedName>
</protein>
<dbReference type="RefSeq" id="WP_028369889.1">
    <property type="nucleotide sequence ID" value="NZ_JAZHFZ010000050.1"/>
</dbReference>
<gene>
    <name evidence="3" type="ORF">FRZ40_30950</name>
    <name evidence="2" type="ORF">V4C56_10375</name>
</gene>